<dbReference type="Proteomes" id="UP000070505">
    <property type="component" value="Unassembled WGS sequence"/>
</dbReference>
<dbReference type="EMBL" id="LSRC01000030">
    <property type="protein sequence ID" value="KXI17206.1"/>
    <property type="molecule type" value="Genomic_DNA"/>
</dbReference>
<proteinExistence type="predicted"/>
<accession>A0A135Z6E6</accession>
<comment type="caution">
    <text evidence="1">The sequence shown here is derived from an EMBL/GenBank/DDBJ whole genome shotgun (WGS) entry which is preliminary data.</text>
</comment>
<evidence type="ECO:0000313" key="1">
    <source>
        <dbReference type="EMBL" id="KXI17206.1"/>
    </source>
</evidence>
<name>A0A135Z6E6_GARVA</name>
<organism evidence="1 2">
    <name type="scientific">Gardnerella vaginalis</name>
    <dbReference type="NCBI Taxonomy" id="2702"/>
    <lineage>
        <taxon>Bacteria</taxon>
        <taxon>Bacillati</taxon>
        <taxon>Actinomycetota</taxon>
        <taxon>Actinomycetes</taxon>
        <taxon>Bifidobacteriales</taxon>
        <taxon>Bifidobacteriaceae</taxon>
        <taxon>Gardnerella</taxon>
    </lineage>
</organism>
<protein>
    <submittedName>
        <fullName evidence="1">Uncharacterized protein</fullName>
    </submittedName>
</protein>
<evidence type="ECO:0000313" key="2">
    <source>
        <dbReference type="Proteomes" id="UP000070505"/>
    </source>
</evidence>
<gene>
    <name evidence="1" type="ORF">HMPREF3230_00706</name>
</gene>
<dbReference type="AlphaFoldDB" id="A0A135Z6E6"/>
<dbReference type="PATRIC" id="fig|2702.101.peg.689"/>
<reference evidence="1 2" key="1">
    <citation type="submission" date="2016-02" db="EMBL/GenBank/DDBJ databases">
        <authorList>
            <person name="Wen L."/>
            <person name="He K."/>
            <person name="Yang H."/>
        </authorList>
    </citation>
    <scope>NUCLEOTIDE SEQUENCE [LARGE SCALE GENOMIC DNA]</scope>
    <source>
        <strain evidence="1 2">CMW7778B</strain>
    </source>
</reference>
<sequence>MSLCLHMRVGFSVVFTRFLHVFARSYRSCKQALSFYLTDFHC</sequence>